<protein>
    <submittedName>
        <fullName evidence="1">Uncharacterized protein</fullName>
    </submittedName>
</protein>
<organism evidence="1 2">
    <name type="scientific">Elysia chlorotica</name>
    <name type="common">Eastern emerald elysia</name>
    <name type="synonym">Sea slug</name>
    <dbReference type="NCBI Taxonomy" id="188477"/>
    <lineage>
        <taxon>Eukaryota</taxon>
        <taxon>Metazoa</taxon>
        <taxon>Spiralia</taxon>
        <taxon>Lophotrochozoa</taxon>
        <taxon>Mollusca</taxon>
        <taxon>Gastropoda</taxon>
        <taxon>Heterobranchia</taxon>
        <taxon>Euthyneura</taxon>
        <taxon>Panpulmonata</taxon>
        <taxon>Sacoglossa</taxon>
        <taxon>Placobranchoidea</taxon>
        <taxon>Plakobranchidae</taxon>
        <taxon>Elysia</taxon>
    </lineage>
</organism>
<dbReference type="Pfam" id="PF09612">
    <property type="entry name" value="HtrL_YibB"/>
    <property type="match status" value="1"/>
</dbReference>
<comment type="caution">
    <text evidence="1">The sequence shown here is derived from an EMBL/GenBank/DDBJ whole genome shotgun (WGS) entry which is preliminary data.</text>
</comment>
<dbReference type="InterPro" id="IPR011735">
    <property type="entry name" value="WlaTC/HtrL_glycosyltransf"/>
</dbReference>
<accession>A0A433SM76</accession>
<gene>
    <name evidence="1" type="ORF">EGW08_021973</name>
</gene>
<dbReference type="Proteomes" id="UP000271974">
    <property type="component" value="Unassembled WGS sequence"/>
</dbReference>
<evidence type="ECO:0000313" key="1">
    <source>
        <dbReference type="EMBL" id="RUS70265.1"/>
    </source>
</evidence>
<dbReference type="AlphaFoldDB" id="A0A433SM76"/>
<name>A0A433SM76_ELYCH</name>
<keyword evidence="2" id="KW-1185">Reference proteome</keyword>
<evidence type="ECO:0000313" key="2">
    <source>
        <dbReference type="Proteomes" id="UP000271974"/>
    </source>
</evidence>
<sequence>MTRLRRGLRYLAAAVALSVFLLYALVLDFGQVDLKMALSKLDLSVGLFESHEAWCLRGLDGCGETFGPERGSYNFTVVTGFLDIGRGSWWKQGRTYREYLTYMLKVLKLDVNLVVFIEPKGENFVRVNRRGREKRTVIHPITLEDLELFPLLPKIEEVMYTKEFQQGNSNFQHGNCEAFYPLYNLVTNSKVDLIHQVVRENPFNSSYFIWMDGGFGHGETEECCIFPSDGIWNPTHLMNFPDYSTETSFIDQLTVSRPPPCFFFSGLFGGGSDALSIYHQLHTRTFLDYLARGIVDDDQTIFLGAFLSNRTNFRPIRGGWYDLMK</sequence>
<feature type="non-terminal residue" evidence="1">
    <location>
        <position position="325"/>
    </location>
</feature>
<proteinExistence type="predicted"/>
<dbReference type="EMBL" id="RQTK01001447">
    <property type="protein sequence ID" value="RUS70265.1"/>
    <property type="molecule type" value="Genomic_DNA"/>
</dbReference>
<reference evidence="1 2" key="1">
    <citation type="submission" date="2019-01" db="EMBL/GenBank/DDBJ databases">
        <title>A draft genome assembly of the solar-powered sea slug Elysia chlorotica.</title>
        <authorList>
            <person name="Cai H."/>
            <person name="Li Q."/>
            <person name="Fang X."/>
            <person name="Li J."/>
            <person name="Curtis N.E."/>
            <person name="Altenburger A."/>
            <person name="Shibata T."/>
            <person name="Feng M."/>
            <person name="Maeda T."/>
            <person name="Schwartz J.A."/>
            <person name="Shigenobu S."/>
            <person name="Lundholm N."/>
            <person name="Nishiyama T."/>
            <person name="Yang H."/>
            <person name="Hasebe M."/>
            <person name="Li S."/>
            <person name="Pierce S.K."/>
            <person name="Wang J."/>
        </authorList>
    </citation>
    <scope>NUCLEOTIDE SEQUENCE [LARGE SCALE GENOMIC DNA]</scope>
    <source>
        <strain evidence="1">EC2010</strain>
        <tissue evidence="1">Whole organism of an adult</tissue>
    </source>
</reference>
<dbReference type="STRING" id="188477.A0A433SM76"/>
<dbReference type="OrthoDB" id="411632at2759"/>